<dbReference type="InterPro" id="IPR013210">
    <property type="entry name" value="LRR_N_plant-typ"/>
</dbReference>
<feature type="compositionally biased region" description="Polar residues" evidence="10">
    <location>
        <begin position="1145"/>
        <end position="1155"/>
    </location>
</feature>
<protein>
    <recommendedName>
        <fullName evidence="11">Calponin-homology (CH) domain-containing protein</fullName>
    </recommendedName>
</protein>
<dbReference type="InParanoid" id="A0A3Q7HIL7"/>
<dbReference type="GO" id="GO:0050832">
    <property type="term" value="P:defense response to fungus"/>
    <property type="evidence" value="ECO:0007669"/>
    <property type="project" value="UniProtKB-ARBA"/>
</dbReference>
<feature type="domain" description="Calponin-homology (CH)" evidence="11">
    <location>
        <begin position="588"/>
        <end position="691"/>
    </location>
</feature>
<dbReference type="EnsemblPlants" id="Solyc07g065080.3.1">
    <property type="protein sequence ID" value="Solyc07g065080.3.1"/>
    <property type="gene ID" value="Solyc07g065080.3"/>
</dbReference>
<evidence type="ECO:0000256" key="1">
    <source>
        <dbReference type="ARBA" id="ARBA00004196"/>
    </source>
</evidence>
<dbReference type="GO" id="GO:0051639">
    <property type="term" value="P:actin filament network formation"/>
    <property type="evidence" value="ECO:0000318"/>
    <property type="project" value="GO_Central"/>
</dbReference>
<evidence type="ECO:0000256" key="4">
    <source>
        <dbReference type="ARBA" id="ARBA00022490"/>
    </source>
</evidence>
<dbReference type="FunFam" id="3.80.10.10:FF:000348">
    <property type="entry name" value="Polygalacturonase inhibitor 1"/>
    <property type="match status" value="1"/>
</dbReference>
<feature type="compositionally biased region" description="Polar residues" evidence="10">
    <location>
        <begin position="953"/>
        <end position="970"/>
    </location>
</feature>
<dbReference type="GO" id="GO:0051015">
    <property type="term" value="F:actin filament binding"/>
    <property type="evidence" value="ECO:0000318"/>
    <property type="project" value="GO_Central"/>
</dbReference>
<dbReference type="STRING" id="4081.A0A3Q7HIL7"/>
<dbReference type="AlphaFoldDB" id="A0A3Q7HIL7"/>
<dbReference type="InterPro" id="IPR001715">
    <property type="entry name" value="CH_dom"/>
</dbReference>
<keyword evidence="5" id="KW-0433">Leucine-rich repeat</keyword>
<organism evidence="12">
    <name type="scientific">Solanum lycopersicum</name>
    <name type="common">Tomato</name>
    <name type="synonym">Lycopersicon esculentum</name>
    <dbReference type="NCBI Taxonomy" id="4081"/>
    <lineage>
        <taxon>Eukaryota</taxon>
        <taxon>Viridiplantae</taxon>
        <taxon>Streptophyta</taxon>
        <taxon>Embryophyta</taxon>
        <taxon>Tracheophyta</taxon>
        <taxon>Spermatophyta</taxon>
        <taxon>Magnoliopsida</taxon>
        <taxon>eudicotyledons</taxon>
        <taxon>Gunneridae</taxon>
        <taxon>Pentapetalae</taxon>
        <taxon>asterids</taxon>
        <taxon>lamiids</taxon>
        <taxon>Solanales</taxon>
        <taxon>Solanaceae</taxon>
        <taxon>Solanoideae</taxon>
        <taxon>Solaneae</taxon>
        <taxon>Solanum</taxon>
        <taxon>Solanum subgen. Lycopersicon</taxon>
    </lineage>
</organism>
<dbReference type="CDD" id="cd21302">
    <property type="entry name" value="CH_AtFIM_like_rpt4"/>
    <property type="match status" value="1"/>
</dbReference>
<reference evidence="12" key="1">
    <citation type="journal article" date="2012" name="Nature">
        <title>The tomato genome sequence provides insights into fleshy fruit evolution.</title>
        <authorList>
            <consortium name="Tomato Genome Consortium"/>
        </authorList>
    </citation>
    <scope>NUCLEOTIDE SEQUENCE [LARGE SCALE GENOMIC DNA]</scope>
    <source>
        <strain evidence="12">cv. Heinz 1706</strain>
    </source>
</reference>
<dbReference type="GO" id="GO:0032432">
    <property type="term" value="C:actin filament bundle"/>
    <property type="evidence" value="ECO:0000318"/>
    <property type="project" value="GO_Central"/>
</dbReference>
<dbReference type="Pfam" id="PF00307">
    <property type="entry name" value="CH"/>
    <property type="match status" value="4"/>
</dbReference>
<dbReference type="CDD" id="cd21296">
    <property type="entry name" value="CH_AtFIM_like_rpt2"/>
    <property type="match status" value="1"/>
</dbReference>
<keyword evidence="13" id="KW-1185">Reference proteome</keyword>
<keyword evidence="6" id="KW-0677">Repeat</keyword>
<accession>A0A3Q7HIL7</accession>
<dbReference type="GO" id="GO:0005884">
    <property type="term" value="C:actin filament"/>
    <property type="evidence" value="ECO:0000318"/>
    <property type="project" value="GO_Central"/>
</dbReference>
<evidence type="ECO:0000256" key="9">
    <source>
        <dbReference type="ARBA" id="ARBA00038043"/>
    </source>
</evidence>
<evidence type="ECO:0000256" key="10">
    <source>
        <dbReference type="SAM" id="MobiDB-lite"/>
    </source>
</evidence>
<evidence type="ECO:0000256" key="8">
    <source>
        <dbReference type="ARBA" id="ARBA00023212"/>
    </source>
</evidence>
<dbReference type="InterPro" id="IPR011992">
    <property type="entry name" value="EF-hand-dom_pair"/>
</dbReference>
<dbReference type="PANTHER" id="PTHR19961">
    <property type="entry name" value="FIMBRIN/PLASTIN"/>
    <property type="match status" value="1"/>
</dbReference>
<feature type="domain" description="Calponin-homology (CH)" evidence="11">
    <location>
        <begin position="834"/>
        <end position="942"/>
    </location>
</feature>
<dbReference type="FunFam" id="1.10.418.10:FF:000031">
    <property type="entry name" value="Fimbrin-2 like"/>
    <property type="match status" value="1"/>
</dbReference>
<dbReference type="PaxDb" id="4081-Solyc07g065080.2.1"/>
<evidence type="ECO:0000256" key="7">
    <source>
        <dbReference type="ARBA" id="ARBA00023203"/>
    </source>
</evidence>
<dbReference type="Gramene" id="Solyc07g065080.3.1">
    <property type="protein sequence ID" value="Solyc07g065080.3.1"/>
    <property type="gene ID" value="Solyc07g065080.3"/>
</dbReference>
<evidence type="ECO:0000256" key="5">
    <source>
        <dbReference type="ARBA" id="ARBA00022614"/>
    </source>
</evidence>
<keyword evidence="8" id="KW-0206">Cytoskeleton</keyword>
<dbReference type="CDD" id="cd21299">
    <property type="entry name" value="CH_AtFIM_like_rpt3"/>
    <property type="match status" value="1"/>
</dbReference>
<evidence type="ECO:0000259" key="11">
    <source>
        <dbReference type="PROSITE" id="PS50021"/>
    </source>
</evidence>
<feature type="domain" description="Calponin-homology (CH)" evidence="11">
    <location>
        <begin position="444"/>
        <end position="561"/>
    </location>
</feature>
<reference evidence="12" key="2">
    <citation type="submission" date="2019-01" db="UniProtKB">
        <authorList>
            <consortium name="EnsemblPlants"/>
        </authorList>
    </citation>
    <scope>IDENTIFICATION</scope>
    <source>
        <strain evidence="12">cv. Heinz 1706</strain>
    </source>
</reference>
<dbReference type="FunFam" id="1.10.418.10:FF:000034">
    <property type="entry name" value="Fimbrin-2 like"/>
    <property type="match status" value="1"/>
</dbReference>
<dbReference type="PROSITE" id="PS50021">
    <property type="entry name" value="CH"/>
    <property type="match status" value="4"/>
</dbReference>
<dbReference type="SUPFAM" id="SSF47576">
    <property type="entry name" value="Calponin-homology domain, CH-domain"/>
    <property type="match status" value="1"/>
</dbReference>
<dbReference type="SUPFAM" id="SSF47473">
    <property type="entry name" value="EF-hand"/>
    <property type="match status" value="1"/>
</dbReference>
<dbReference type="InterPro" id="IPR036872">
    <property type="entry name" value="CH_dom_sf"/>
</dbReference>
<feature type="compositionally biased region" description="Low complexity" evidence="10">
    <location>
        <begin position="971"/>
        <end position="1001"/>
    </location>
</feature>
<feature type="domain" description="Calponin-homology (CH)" evidence="11">
    <location>
        <begin position="713"/>
        <end position="819"/>
    </location>
</feature>
<comment type="similarity">
    <text evidence="9">Belongs to the polygalacturonase-inhibiting protein family.</text>
</comment>
<dbReference type="InterPro" id="IPR001611">
    <property type="entry name" value="Leu-rich_rpt"/>
</dbReference>
<dbReference type="Gene3D" id="1.10.418.10">
    <property type="entry name" value="Calponin-like domain"/>
    <property type="match status" value="4"/>
</dbReference>
<keyword evidence="4" id="KW-0963">Cytoplasm</keyword>
<dbReference type="FunFam" id="1.10.418.10:FF:000045">
    <property type="entry name" value="Fimbrin-1 isoform A"/>
    <property type="match status" value="1"/>
</dbReference>
<evidence type="ECO:0000256" key="3">
    <source>
        <dbReference type="ARBA" id="ARBA00011385"/>
    </source>
</evidence>
<evidence type="ECO:0000256" key="2">
    <source>
        <dbReference type="ARBA" id="ARBA00004245"/>
    </source>
</evidence>
<dbReference type="InterPro" id="IPR032675">
    <property type="entry name" value="LRR_dom_sf"/>
</dbReference>
<dbReference type="FunCoup" id="A0A3Q7HIL7">
    <property type="interactions" value="2057"/>
</dbReference>
<name>A0A3Q7HIL7_SOLLC</name>
<feature type="region of interest" description="Disordered" evidence="10">
    <location>
        <begin position="953"/>
        <end position="1008"/>
    </location>
</feature>
<dbReference type="SMART" id="SM00033">
    <property type="entry name" value="CH"/>
    <property type="match status" value="4"/>
</dbReference>
<dbReference type="Proteomes" id="UP000004994">
    <property type="component" value="Chromosome 7"/>
</dbReference>
<feature type="region of interest" description="Disordered" evidence="10">
    <location>
        <begin position="1052"/>
        <end position="1165"/>
    </location>
</feature>
<evidence type="ECO:0000313" key="12">
    <source>
        <dbReference type="EnsemblPlants" id="Solyc07g065080.3.1"/>
    </source>
</evidence>
<proteinExistence type="inferred from homology"/>
<keyword evidence="7" id="KW-0009">Actin-binding</keyword>
<comment type="subunit">
    <text evidence="3">Interacts with F-actin.</text>
</comment>
<feature type="compositionally biased region" description="Polar residues" evidence="10">
    <location>
        <begin position="1184"/>
        <end position="1214"/>
    </location>
</feature>
<dbReference type="Pfam" id="PF13855">
    <property type="entry name" value="LRR_8"/>
    <property type="match status" value="1"/>
</dbReference>
<dbReference type="Gene3D" id="3.80.10.10">
    <property type="entry name" value="Ribonuclease Inhibitor"/>
    <property type="match status" value="1"/>
</dbReference>
<dbReference type="GO" id="GO:0005737">
    <property type="term" value="C:cytoplasm"/>
    <property type="evidence" value="ECO:0000318"/>
    <property type="project" value="GO_Central"/>
</dbReference>
<dbReference type="Pfam" id="PF00560">
    <property type="entry name" value="LRR_1"/>
    <property type="match status" value="1"/>
</dbReference>
<dbReference type="InterPro" id="IPR039959">
    <property type="entry name" value="Fimbrin/Plastin"/>
</dbReference>
<dbReference type="GO" id="GO:0051017">
    <property type="term" value="P:actin filament bundle assembly"/>
    <property type="evidence" value="ECO:0000318"/>
    <property type="project" value="GO_Central"/>
</dbReference>
<evidence type="ECO:0000313" key="13">
    <source>
        <dbReference type="Proteomes" id="UP000004994"/>
    </source>
</evidence>
<dbReference type="PANTHER" id="PTHR19961:SF62">
    <property type="entry name" value="FIMBRIN-1"/>
    <property type="match status" value="1"/>
</dbReference>
<comment type="subcellular location">
    <subcellularLocation>
        <location evidence="1">Cell envelope</location>
    </subcellularLocation>
    <subcellularLocation>
        <location evidence="2">Cytoplasm</location>
        <location evidence="2">Cytoskeleton</location>
    </subcellularLocation>
</comment>
<dbReference type="FunFam" id="1.10.418.10:FF:000041">
    <property type="entry name" value="Fimbrin-2 isoform A"/>
    <property type="match status" value="1"/>
</dbReference>
<sequence length="1214" mass="133748">MPWRLSLAGLCNPKDKKVLLQIKKDLGNPYHLASWDPNTDCCYWYVVKCDRKTNRINALTVFQANISGQIPAAVGDLPYLETLEFHHVTNLTGTIPPAIAKLTNLKMLRLSFTNLTGPIPEFLSQLKNLTLLELNYNQFTGTIPSSLSQLPNLLAMYLDRNKLTGTIPESFGRFKGPNIPDLYLSHNSLTGHVPASLGDLNFSTLDFSRNKLEGDVSFLFGKNKTSQVIDLSRNLLEFDISKSEFAESLISLDLNHNRIFGSLPPGLKDVPLQFFNVSYNRLCGQIPQGGTLQSFDIYSYLHNKCLCGSPLPKLVLGIAGEREMSFVGVIVSDQWLHSQFTQVELRSLKSKFISVKSQNGKVTIGDLPPLMAKLKAFNEMFNEEEIRNILAESGSDVNDEIDFESFLKTYLNLQARAAPKVGSSKSSSSFLKASTTTLLHTISESEKSSYVAHINSYLRDDPFLKQFLPIDPASNALFDLAKDGVLLCKLINVAVPGTIDERAINMKRVINPWERNENHTLCLNSAKAIGCTVVNIGTQDLVEGRVSSIFFLHLHYFNEPLGYLNLRKTPQLVELVEDSNDVEELMGLAPEKLLLKWMNFHLKKAGYKKTVANFSSDLKDGEAYAYLLNVLAPEHCSPATLDVKDPTERANLVLEHAEKMDCKRYLDPKDIVEGSSNLNLAFVAQIFHQRSGLSTDSKKVSFAEMMTDDELISREERCFRLWINSLGINSYVNNLFEDVRNGWVLLEVLDKVSPGSVNWKHATKPPIKMPFRKVENCNQVVKIGKQLKLSLVNVGGNDFVQGNKKLILAFLWQLMRFNMLQLLKNLRSRFRGKEITDADILSWANKKVKNTGRTSKMESFKDKSLSNGLFFLELLSAVEPRVVNWNLVTKGESDEEKKLNATYIISVARKLGCSIFLLPEDIMEVNQKMILTLTASIMYWSLQQTADDIESPASTVASDASPARSMNGSMSPYTAASPDASPAPSISGASSATPDASPAPSVNGDEESPLITEVSKLELVADYAPSDTPEVSKSKLAADDAPFDATEVSKLKLAANDTPSDTTEVSKVELTAEDAPSDTTEVSQVELAADNAPSDTTEGSKLELAADNAPSDTTEVLKPELAAEDALSDTTEGSKLELAAEDAPSDTTEGSNLELATTDAPSDGTEVSKLELVADDAPFDTLASPMQSQNVEIPSDAPSSSLLEDTQQQYSLFS</sequence>
<evidence type="ECO:0000256" key="6">
    <source>
        <dbReference type="ARBA" id="ARBA00022737"/>
    </source>
</evidence>
<dbReference type="Pfam" id="PF08263">
    <property type="entry name" value="LRRNT_2"/>
    <property type="match status" value="1"/>
</dbReference>
<feature type="region of interest" description="Disordered" evidence="10">
    <location>
        <begin position="1182"/>
        <end position="1214"/>
    </location>
</feature>
<dbReference type="SUPFAM" id="SSF52058">
    <property type="entry name" value="L domain-like"/>
    <property type="match status" value="1"/>
</dbReference>